<accession>A0ABS7PU39</accession>
<dbReference type="Pfam" id="PF12007">
    <property type="entry name" value="DUF3501"/>
    <property type="match status" value="1"/>
</dbReference>
<sequence length="197" mass="22145">MPRETRTITPADIVPVADYERIRKAKRDENIVRKRLRRLSVGPHATVLFESWDSMWLQIQEMLRIEKGGDAQLPDELAAYNPMIPNGGELTATMMFEIDDPVIRTRVLGQLGGVEDRIFISIGDERVPAVPEGDVERSRPDGKASSVHFFHFPFTAAQVAAWRAGGAPAMFHVEHPNYGHIALIGDDMRQELARDFA</sequence>
<evidence type="ECO:0000313" key="1">
    <source>
        <dbReference type="EMBL" id="MBY8824859.1"/>
    </source>
</evidence>
<name>A0ABS7PU39_9SPHN</name>
<comment type="caution">
    <text evidence="1">The sequence shown here is derived from an EMBL/GenBank/DDBJ whole genome shotgun (WGS) entry which is preliminary data.</text>
</comment>
<evidence type="ECO:0000313" key="2">
    <source>
        <dbReference type="Proteomes" id="UP000706039"/>
    </source>
</evidence>
<keyword evidence="2" id="KW-1185">Reference proteome</keyword>
<dbReference type="RefSeq" id="WP_222991970.1">
    <property type="nucleotide sequence ID" value="NZ_JAINVV010000010.1"/>
</dbReference>
<dbReference type="InterPro" id="IPR021890">
    <property type="entry name" value="DUF3501"/>
</dbReference>
<dbReference type="Proteomes" id="UP000706039">
    <property type="component" value="Unassembled WGS sequence"/>
</dbReference>
<reference evidence="1 2" key="1">
    <citation type="submission" date="2021-08" db="EMBL/GenBank/DDBJ databases">
        <authorList>
            <person name="Tuo L."/>
        </authorList>
    </citation>
    <scope>NUCLEOTIDE SEQUENCE [LARGE SCALE GENOMIC DNA]</scope>
    <source>
        <strain evidence="1 2">JCM 31229</strain>
    </source>
</reference>
<protein>
    <submittedName>
        <fullName evidence="1">DUF3501 family protein</fullName>
    </submittedName>
</protein>
<proteinExistence type="predicted"/>
<dbReference type="EMBL" id="JAINVV010000010">
    <property type="protein sequence ID" value="MBY8824859.1"/>
    <property type="molecule type" value="Genomic_DNA"/>
</dbReference>
<organism evidence="1 2">
    <name type="scientific">Sphingomonas colocasiae</name>
    <dbReference type="NCBI Taxonomy" id="1848973"/>
    <lineage>
        <taxon>Bacteria</taxon>
        <taxon>Pseudomonadati</taxon>
        <taxon>Pseudomonadota</taxon>
        <taxon>Alphaproteobacteria</taxon>
        <taxon>Sphingomonadales</taxon>
        <taxon>Sphingomonadaceae</taxon>
        <taxon>Sphingomonas</taxon>
    </lineage>
</organism>
<gene>
    <name evidence="1" type="ORF">K7G82_21325</name>
</gene>